<feature type="transmembrane region" description="Helical" evidence="1">
    <location>
        <begin position="52"/>
        <end position="72"/>
    </location>
</feature>
<dbReference type="EMBL" id="LSTU01000011">
    <property type="protein sequence ID" value="OAH55628.1"/>
    <property type="molecule type" value="Genomic_DNA"/>
</dbReference>
<evidence type="ECO:0000313" key="2">
    <source>
        <dbReference type="EMBL" id="OAH55628.1"/>
    </source>
</evidence>
<reference evidence="3" key="1">
    <citation type="submission" date="2016-02" db="EMBL/GenBank/DDBJ databases">
        <title>Dietzia cinnamea strain CD11_5 genome sequencing and assembly.</title>
        <authorList>
            <person name="Kaur G."/>
            <person name="Nair G.R."/>
            <person name="Mayilraj S."/>
        </authorList>
    </citation>
    <scope>NUCLEOTIDE SEQUENCE [LARGE SCALE GENOMIC DNA]</scope>
    <source>
        <strain evidence="3">CD10_2</strain>
    </source>
</reference>
<protein>
    <submittedName>
        <fullName evidence="2">Uncharacterized protein</fullName>
    </submittedName>
</protein>
<dbReference type="Proteomes" id="UP000077242">
    <property type="component" value="Unassembled WGS sequence"/>
</dbReference>
<comment type="caution">
    <text evidence="2">The sequence shown here is derived from an EMBL/GenBank/DDBJ whole genome shotgun (WGS) entry which is preliminary data.</text>
</comment>
<name>A0AAP7FQT1_9PSED</name>
<keyword evidence="1" id="KW-0812">Transmembrane</keyword>
<organism evidence="2 3">
    <name type="scientific">Pseudomonas monteilii</name>
    <dbReference type="NCBI Taxonomy" id="76759"/>
    <lineage>
        <taxon>Bacteria</taxon>
        <taxon>Pseudomonadati</taxon>
        <taxon>Pseudomonadota</taxon>
        <taxon>Gammaproteobacteria</taxon>
        <taxon>Pseudomonadales</taxon>
        <taxon>Pseudomonadaceae</taxon>
        <taxon>Pseudomonas</taxon>
    </lineage>
</organism>
<sequence>MSKFRVGDFDNFTDTIVDDMRNKAGLAFVHQRSLMFNLVEITFGYSYIHLSWFFIITHTFLMVVDLFLILIFQT</sequence>
<proteinExistence type="predicted"/>
<dbReference type="AlphaFoldDB" id="A0AAP7FQT1"/>
<evidence type="ECO:0000313" key="3">
    <source>
        <dbReference type="Proteomes" id="UP000077242"/>
    </source>
</evidence>
<accession>A0AAP7FQT1</accession>
<keyword evidence="1" id="KW-1133">Transmembrane helix</keyword>
<gene>
    <name evidence="2" type="ORF">AYJ70_03415</name>
</gene>
<keyword evidence="1" id="KW-0472">Membrane</keyword>
<evidence type="ECO:0000256" key="1">
    <source>
        <dbReference type="SAM" id="Phobius"/>
    </source>
</evidence>